<feature type="domain" description="Reverse transcriptase" evidence="8">
    <location>
        <begin position="152"/>
        <end position="331"/>
    </location>
</feature>
<dbReference type="AlphaFoldDB" id="A0A8S2XJ70"/>
<name>A0A8S2XJ70_9BILA</name>
<dbReference type="GO" id="GO:0008233">
    <property type="term" value="F:peptidase activity"/>
    <property type="evidence" value="ECO:0007669"/>
    <property type="project" value="UniProtKB-KW"/>
</dbReference>
<dbReference type="PANTHER" id="PTHR33064:SF37">
    <property type="entry name" value="RIBONUCLEASE H"/>
    <property type="match status" value="1"/>
</dbReference>
<organism evidence="9 10">
    <name type="scientific">Didymodactylos carnosus</name>
    <dbReference type="NCBI Taxonomy" id="1234261"/>
    <lineage>
        <taxon>Eukaryota</taxon>
        <taxon>Metazoa</taxon>
        <taxon>Spiralia</taxon>
        <taxon>Gnathifera</taxon>
        <taxon>Rotifera</taxon>
        <taxon>Eurotatoria</taxon>
        <taxon>Bdelloidea</taxon>
        <taxon>Philodinida</taxon>
        <taxon>Philodinidae</taxon>
        <taxon>Didymodactylos</taxon>
    </lineage>
</organism>
<evidence type="ECO:0000256" key="1">
    <source>
        <dbReference type="ARBA" id="ARBA00022670"/>
    </source>
</evidence>
<evidence type="ECO:0000313" key="10">
    <source>
        <dbReference type="Proteomes" id="UP000681722"/>
    </source>
</evidence>
<dbReference type="InterPro" id="IPR000477">
    <property type="entry name" value="RT_dom"/>
</dbReference>
<keyword evidence="4" id="KW-0540">Nuclease</keyword>
<dbReference type="InterPro" id="IPR051320">
    <property type="entry name" value="Viral_Replic_Matur_Polypro"/>
</dbReference>
<keyword evidence="2" id="KW-0808">Transferase</keyword>
<dbReference type="Gene3D" id="3.30.70.270">
    <property type="match status" value="2"/>
</dbReference>
<evidence type="ECO:0000256" key="2">
    <source>
        <dbReference type="ARBA" id="ARBA00022679"/>
    </source>
</evidence>
<sequence length="391" mass="44559">MLSNDSPHPKLIEKGLCIGYLFCYPSPDHHRHAFCCKRKTFGAANSGVIPVIANNKEHNHKNTSFNAVRPIHPAVEQDIRELISKIQNDKEHDDLLSLLYRFHQIFDTTKHNIANTPINHVINTIPHSPPAMRPYPQPNTEEAMYKIIQKFLKAGLITESNSPYAAPAILVKKKDGNHRLVIDYKKLNLLTIKDSSPLPNMEDTIRKLGKGYNYFSKLDLKSGFYQIPINEEDKDKTAFVTPFGHYQFNVLPMGLKNSPPTFQKVMINTLKSCRSFCLVYLDDIIVFSNSFDEHLDHLNQVFTALRDKQIVLNPPKCEIAVQKINYLGHTITKDTVTPMNDRIKAILEIKEPRTLPQANKFIGALSWYRKFLPHFATVAAPIHTVTKDGGR</sequence>
<dbReference type="PANTHER" id="PTHR33064">
    <property type="entry name" value="POL PROTEIN"/>
    <property type="match status" value="1"/>
</dbReference>
<evidence type="ECO:0000256" key="5">
    <source>
        <dbReference type="ARBA" id="ARBA00022759"/>
    </source>
</evidence>
<evidence type="ECO:0000313" key="9">
    <source>
        <dbReference type="EMBL" id="CAF4500898.1"/>
    </source>
</evidence>
<keyword evidence="7" id="KW-0695">RNA-directed DNA polymerase</keyword>
<keyword evidence="6" id="KW-0378">Hydrolase</keyword>
<dbReference type="SUPFAM" id="SSF56672">
    <property type="entry name" value="DNA/RNA polymerases"/>
    <property type="match status" value="1"/>
</dbReference>
<dbReference type="GO" id="GO:0003964">
    <property type="term" value="F:RNA-directed DNA polymerase activity"/>
    <property type="evidence" value="ECO:0007669"/>
    <property type="project" value="UniProtKB-KW"/>
</dbReference>
<dbReference type="PROSITE" id="PS50878">
    <property type="entry name" value="RT_POL"/>
    <property type="match status" value="1"/>
</dbReference>
<gene>
    <name evidence="9" type="ORF">SRO942_LOCUS44835</name>
</gene>
<dbReference type="GO" id="GO:0006508">
    <property type="term" value="P:proteolysis"/>
    <property type="evidence" value="ECO:0007669"/>
    <property type="project" value="UniProtKB-KW"/>
</dbReference>
<evidence type="ECO:0000259" key="8">
    <source>
        <dbReference type="PROSITE" id="PS50878"/>
    </source>
</evidence>
<dbReference type="FunFam" id="3.10.10.10:FF:000007">
    <property type="entry name" value="Retrovirus-related Pol polyprotein from transposon 17.6-like Protein"/>
    <property type="match status" value="1"/>
</dbReference>
<dbReference type="EMBL" id="CAJOBC010105994">
    <property type="protein sequence ID" value="CAF4500898.1"/>
    <property type="molecule type" value="Genomic_DNA"/>
</dbReference>
<evidence type="ECO:0000256" key="3">
    <source>
        <dbReference type="ARBA" id="ARBA00022695"/>
    </source>
</evidence>
<keyword evidence="1" id="KW-0645">Protease</keyword>
<keyword evidence="5" id="KW-0255">Endonuclease</keyword>
<evidence type="ECO:0000256" key="4">
    <source>
        <dbReference type="ARBA" id="ARBA00022722"/>
    </source>
</evidence>
<dbReference type="Gene3D" id="3.10.10.10">
    <property type="entry name" value="HIV Type 1 Reverse Transcriptase, subunit A, domain 1"/>
    <property type="match status" value="1"/>
</dbReference>
<dbReference type="CDD" id="cd01647">
    <property type="entry name" value="RT_LTR"/>
    <property type="match status" value="1"/>
</dbReference>
<evidence type="ECO:0000256" key="7">
    <source>
        <dbReference type="ARBA" id="ARBA00022918"/>
    </source>
</evidence>
<dbReference type="Pfam" id="PF00078">
    <property type="entry name" value="RVT_1"/>
    <property type="match status" value="1"/>
</dbReference>
<dbReference type="Proteomes" id="UP000681722">
    <property type="component" value="Unassembled WGS sequence"/>
</dbReference>
<comment type="caution">
    <text evidence="9">The sequence shown here is derived from an EMBL/GenBank/DDBJ whole genome shotgun (WGS) entry which is preliminary data.</text>
</comment>
<evidence type="ECO:0000256" key="6">
    <source>
        <dbReference type="ARBA" id="ARBA00022801"/>
    </source>
</evidence>
<proteinExistence type="predicted"/>
<dbReference type="InterPro" id="IPR043502">
    <property type="entry name" value="DNA/RNA_pol_sf"/>
</dbReference>
<keyword evidence="3" id="KW-0548">Nucleotidyltransferase</keyword>
<accession>A0A8S2XJ70</accession>
<dbReference type="OrthoDB" id="9950135at2759"/>
<dbReference type="InterPro" id="IPR043128">
    <property type="entry name" value="Rev_trsase/Diguanyl_cyclase"/>
</dbReference>
<protein>
    <recommendedName>
        <fullName evidence="8">Reverse transcriptase domain-containing protein</fullName>
    </recommendedName>
</protein>
<dbReference type="GO" id="GO:0004519">
    <property type="term" value="F:endonuclease activity"/>
    <property type="evidence" value="ECO:0007669"/>
    <property type="project" value="UniProtKB-KW"/>
</dbReference>
<reference evidence="9" key="1">
    <citation type="submission" date="2021-02" db="EMBL/GenBank/DDBJ databases">
        <authorList>
            <person name="Nowell W R."/>
        </authorList>
    </citation>
    <scope>NUCLEOTIDE SEQUENCE</scope>
</reference>